<feature type="compositionally biased region" description="Low complexity" evidence="1">
    <location>
        <begin position="877"/>
        <end position="905"/>
    </location>
</feature>
<dbReference type="EMBL" id="ASPP01003819">
    <property type="protein sequence ID" value="ETO32926.1"/>
    <property type="molecule type" value="Genomic_DNA"/>
</dbReference>
<keyword evidence="2" id="KW-1133">Transmembrane helix</keyword>
<sequence>MDSHNTKRWTKLKINAVETHYKGHLKEIGNNTAKDMTKTKMQVKSKNQNGESEIEKDVEMQSVSGQIIQHTHIHRYIYTQNQMISHKHYILGQIVKGKEKKIRYDFMQNVHPRENGRKHKKKAEETGIVKESNAKGNIGDGDKCSDSKSLAMAKAVLTTIGGKAKCQNTSKDQISFLKKFFLNRGAHICMEIIPLFLRDYQGDETLLQWLEMNDRLITNRTVNGTNENSKHSSAHGNDARWHLKAICAIIELLYKSVSCDAFRMSATKDRLVHFLSSISTRDYVIADQSLRAKIDTVKNALLYSHSPISSGFVCLFVLCMCVFFLNAKLKCRPMLPSHLWTTHWKGSKLANLQTVENPIHFRPKHLTVLTTKMCVCVWTLLSRIVKETPVPCQVFLDVDWEKVVFGEHNARKKDLELKYSVTIALIQTVKFCFIHANQSSPITMKVFISILHICVCACNGCVCKDGTPSLQVRVAGNNNKSVDDVLIQINTVMFDRLKHVPMEAAHAPPPPPPPLPPLSNTIRRTTLEAPRVGMEIRSKEEQSARARINEDTYAVHSGPKQPTNFGHKLPSLLNFSNKSPSLPSLSLLSLGQLNPIQMANQSNSRSQSRSRSRSRSRNRSRRNRSRSPQGKGNHSISPTDLREGASTGRNIRKGEPLLQNRESQNVVKSADWNNNTSMDKANGSDKALINLANLSPAHHLNPSKKETAEEKNNTKAPMRECQNPQLNEGDPSLLKQSNKKGIAYNGKPTWLRVAVKKGNYKEILDKRSMENSGPYCYYFWEVSTKTVQWEEPDDHWIDYRHDMLHDHLKSKPAAPDAPVQSTQADIHNVALNQPQIGKGPIDSHLPSVKIVTHDFANSLSFNVHHSDYNAITNTTANNNNNNNNNNNSNNNNGSLPPHSHNSSNNAYNEQNFIGQNPIATASSSSHPRPSVMPMEYNELDYEFSRQANSKPVVVQTPETSPSPSDSNVDITDSKATDVQPLQQSSGSQNILPVQADFFITKPGPLVLTPGALQTNLKNHNESNAAPQVHSSNPFQDQNPSTQNSVDNDSHRRSDASNNTKFCQIRTFFFYFFFEMMRKSKKGSAI</sequence>
<organism evidence="3 4">
    <name type="scientific">Reticulomyxa filosa</name>
    <dbReference type="NCBI Taxonomy" id="46433"/>
    <lineage>
        <taxon>Eukaryota</taxon>
        <taxon>Sar</taxon>
        <taxon>Rhizaria</taxon>
        <taxon>Retaria</taxon>
        <taxon>Foraminifera</taxon>
        <taxon>Monothalamids</taxon>
        <taxon>Reticulomyxidae</taxon>
        <taxon>Reticulomyxa</taxon>
    </lineage>
</organism>
<feature type="region of interest" description="Disordered" evidence="1">
    <location>
        <begin position="950"/>
        <end position="971"/>
    </location>
</feature>
<keyword evidence="4" id="KW-1185">Reference proteome</keyword>
<feature type="transmembrane region" description="Helical" evidence="2">
    <location>
        <begin position="308"/>
        <end position="327"/>
    </location>
</feature>
<dbReference type="PANTHER" id="PTHR42264">
    <property type="entry name" value="EPHRIN_REC_LIKE DOMAIN-CONTAINING PROTEIN"/>
    <property type="match status" value="1"/>
</dbReference>
<feature type="compositionally biased region" description="Basic residues" evidence="1">
    <location>
        <begin position="608"/>
        <end position="625"/>
    </location>
</feature>
<evidence type="ECO:0000256" key="1">
    <source>
        <dbReference type="SAM" id="MobiDB-lite"/>
    </source>
</evidence>
<comment type="caution">
    <text evidence="3">The sequence shown here is derived from an EMBL/GenBank/DDBJ whole genome shotgun (WGS) entry which is preliminary data.</text>
</comment>
<keyword evidence="2" id="KW-0812">Transmembrane</keyword>
<feature type="compositionally biased region" description="Polar residues" evidence="1">
    <location>
        <begin position="1022"/>
        <end position="1046"/>
    </location>
</feature>
<gene>
    <name evidence="3" type="ORF">RFI_04189</name>
</gene>
<evidence type="ECO:0000313" key="4">
    <source>
        <dbReference type="Proteomes" id="UP000023152"/>
    </source>
</evidence>
<proteinExistence type="predicted"/>
<accession>X6P414</accession>
<feature type="region of interest" description="Disordered" evidence="1">
    <location>
        <begin position="598"/>
        <end position="682"/>
    </location>
</feature>
<feature type="region of interest" description="Disordered" evidence="1">
    <location>
        <begin position="695"/>
        <end position="736"/>
    </location>
</feature>
<feature type="compositionally biased region" description="Polar residues" evidence="1">
    <location>
        <begin position="660"/>
        <end position="679"/>
    </location>
</feature>
<protein>
    <submittedName>
        <fullName evidence="3">Uncharacterized protein</fullName>
    </submittedName>
</protein>
<reference evidence="3 4" key="1">
    <citation type="journal article" date="2013" name="Curr. Biol.">
        <title>The Genome of the Foraminiferan Reticulomyxa filosa.</title>
        <authorList>
            <person name="Glockner G."/>
            <person name="Hulsmann N."/>
            <person name="Schleicher M."/>
            <person name="Noegel A.A."/>
            <person name="Eichinger L."/>
            <person name="Gallinger C."/>
            <person name="Pawlowski J."/>
            <person name="Sierra R."/>
            <person name="Euteneuer U."/>
            <person name="Pillet L."/>
            <person name="Moustafa A."/>
            <person name="Platzer M."/>
            <person name="Groth M."/>
            <person name="Szafranski K."/>
            <person name="Schliwa M."/>
        </authorList>
    </citation>
    <scope>NUCLEOTIDE SEQUENCE [LARGE SCALE GENOMIC DNA]</scope>
</reference>
<name>X6P414_RETFI</name>
<feature type="region of interest" description="Disordered" evidence="1">
    <location>
        <begin position="1022"/>
        <end position="1056"/>
    </location>
</feature>
<feature type="compositionally biased region" description="Polar residues" evidence="1">
    <location>
        <begin position="628"/>
        <end position="638"/>
    </location>
</feature>
<evidence type="ECO:0000256" key="2">
    <source>
        <dbReference type="SAM" id="Phobius"/>
    </source>
</evidence>
<feature type="compositionally biased region" description="Basic and acidic residues" evidence="1">
    <location>
        <begin position="703"/>
        <end position="713"/>
    </location>
</feature>
<feature type="compositionally biased region" description="Polar residues" evidence="1">
    <location>
        <begin position="956"/>
        <end position="970"/>
    </location>
</feature>
<keyword evidence="2" id="KW-0472">Membrane</keyword>
<evidence type="ECO:0000313" key="3">
    <source>
        <dbReference type="EMBL" id="ETO32926.1"/>
    </source>
</evidence>
<dbReference type="Proteomes" id="UP000023152">
    <property type="component" value="Unassembled WGS sequence"/>
</dbReference>
<dbReference type="AlphaFoldDB" id="X6P414"/>
<feature type="compositionally biased region" description="Low complexity" evidence="1">
    <location>
        <begin position="598"/>
        <end position="607"/>
    </location>
</feature>
<feature type="region of interest" description="Disordered" evidence="1">
    <location>
        <begin position="872"/>
        <end position="909"/>
    </location>
</feature>